<evidence type="ECO:0000259" key="2">
    <source>
        <dbReference type="Pfam" id="PF01408"/>
    </source>
</evidence>
<feature type="domain" description="Gfo/Idh/MocA-like oxidoreductase N-terminal" evidence="2">
    <location>
        <begin position="6"/>
        <end position="118"/>
    </location>
</feature>
<evidence type="ECO:0000259" key="3">
    <source>
        <dbReference type="Pfam" id="PF22725"/>
    </source>
</evidence>
<accession>A0ABR9XAH3</accession>
<dbReference type="Proteomes" id="UP000607796">
    <property type="component" value="Unassembled WGS sequence"/>
</dbReference>
<dbReference type="InterPro" id="IPR000683">
    <property type="entry name" value="Gfo/Idh/MocA-like_OxRdtase_N"/>
</dbReference>
<protein>
    <submittedName>
        <fullName evidence="4">Gfo/Idh/MocA family oxidoreductase</fullName>
    </submittedName>
</protein>
<dbReference type="Gene3D" id="3.40.50.720">
    <property type="entry name" value="NAD(P)-binding Rossmann-like Domain"/>
    <property type="match status" value="1"/>
</dbReference>
<keyword evidence="1" id="KW-0560">Oxidoreductase</keyword>
<dbReference type="InterPro" id="IPR036291">
    <property type="entry name" value="NAD(P)-bd_dom_sf"/>
</dbReference>
<dbReference type="EMBL" id="JADFFK010000038">
    <property type="protein sequence ID" value="MBE9640596.1"/>
    <property type="molecule type" value="Genomic_DNA"/>
</dbReference>
<dbReference type="Pfam" id="PF22725">
    <property type="entry name" value="GFO_IDH_MocA_C3"/>
    <property type="match status" value="1"/>
</dbReference>
<keyword evidence="5" id="KW-1185">Reference proteome</keyword>
<dbReference type="SUPFAM" id="SSF51735">
    <property type="entry name" value="NAD(P)-binding Rossmann-fold domains"/>
    <property type="match status" value="1"/>
</dbReference>
<proteinExistence type="predicted"/>
<gene>
    <name evidence="4" type="ORF">IQ782_27475</name>
</gene>
<dbReference type="RefSeq" id="WP_194137863.1">
    <property type="nucleotide sequence ID" value="NZ_JADFFK010000038.1"/>
</dbReference>
<sequence>MKDVLGIGLIGCGVISKAYLERARTFSPISFVAVADRDETAARRQADAFGVEAMSPAALLAREDVDIVLNLTPPAAHAAVSTAALEAGKHVYSEKPFVLDPAAGRGLLDLAASKGLRLGSAPDTFLGGSHQLARHLVDAGAIGRIVSGTCFVMNHGMEHWHPSPDFFYRPGGGPLFDLGPYYLANLVQLLGPVRRVSALSATAHPTRRIGVGPRIGEDIPVDVPTTVQALLGFASGTSILFAASWDVWQHDLAPMALYGETGTLHVPDPNFFGGTVRLTQGSEEVALPDWDHPFLRNNSRNSKGPVADFRAAGLADMAQAIIEGRSHRCSDAFALHVIDVLCAIDRAAREDTVVQVASGADRPEALDGHAARALMV</sequence>
<evidence type="ECO:0000313" key="4">
    <source>
        <dbReference type="EMBL" id="MBE9640596.1"/>
    </source>
</evidence>
<feature type="domain" description="GFO/IDH/MocA-like oxidoreductase" evidence="3">
    <location>
        <begin position="130"/>
        <end position="264"/>
    </location>
</feature>
<dbReference type="PANTHER" id="PTHR43818">
    <property type="entry name" value="BCDNA.GH03377"/>
    <property type="match status" value="1"/>
</dbReference>
<organism evidence="4 5">
    <name type="scientific">Salipiger mangrovisoli</name>
    <dbReference type="NCBI Taxonomy" id="2865933"/>
    <lineage>
        <taxon>Bacteria</taxon>
        <taxon>Pseudomonadati</taxon>
        <taxon>Pseudomonadota</taxon>
        <taxon>Alphaproteobacteria</taxon>
        <taxon>Rhodobacterales</taxon>
        <taxon>Roseobacteraceae</taxon>
        <taxon>Salipiger</taxon>
    </lineage>
</organism>
<dbReference type="InterPro" id="IPR055170">
    <property type="entry name" value="GFO_IDH_MocA-like_dom"/>
</dbReference>
<name>A0ABR9XAH3_9RHOB</name>
<reference evidence="4 5" key="1">
    <citation type="journal article" date="2021" name="Int. J. Syst. Evol. Microbiol.">
        <title>Salipiger mangrovisoli sp. nov., isolated from mangrove soil and the proposal for the reclassification of Paraphaeobacter pallidus as Salipiger pallidus comb. nov.</title>
        <authorList>
            <person name="Du J."/>
            <person name="Liu Y."/>
            <person name="Pei T."/>
            <person name="Deng M.R."/>
            <person name="Zhu H."/>
        </authorList>
    </citation>
    <scope>NUCLEOTIDE SEQUENCE [LARGE SCALE GENOMIC DNA]</scope>
    <source>
        <strain evidence="4 5">6D45A</strain>
    </source>
</reference>
<evidence type="ECO:0000313" key="5">
    <source>
        <dbReference type="Proteomes" id="UP000607796"/>
    </source>
</evidence>
<dbReference type="SUPFAM" id="SSF55347">
    <property type="entry name" value="Glyceraldehyde-3-phosphate dehydrogenase-like, C-terminal domain"/>
    <property type="match status" value="1"/>
</dbReference>
<dbReference type="PANTHER" id="PTHR43818:SF11">
    <property type="entry name" value="BCDNA.GH03377"/>
    <property type="match status" value="1"/>
</dbReference>
<comment type="caution">
    <text evidence="4">The sequence shown here is derived from an EMBL/GenBank/DDBJ whole genome shotgun (WGS) entry which is preliminary data.</text>
</comment>
<evidence type="ECO:0000256" key="1">
    <source>
        <dbReference type="ARBA" id="ARBA00023002"/>
    </source>
</evidence>
<dbReference type="Pfam" id="PF01408">
    <property type="entry name" value="GFO_IDH_MocA"/>
    <property type="match status" value="1"/>
</dbReference>
<dbReference type="Gene3D" id="3.30.360.10">
    <property type="entry name" value="Dihydrodipicolinate Reductase, domain 2"/>
    <property type="match status" value="1"/>
</dbReference>
<dbReference type="InterPro" id="IPR050463">
    <property type="entry name" value="Gfo/Idh/MocA_oxidrdct_glycsds"/>
</dbReference>